<proteinExistence type="predicted"/>
<evidence type="ECO:0000313" key="3">
    <source>
        <dbReference type="Proteomes" id="UP000799538"/>
    </source>
</evidence>
<keyword evidence="3" id="KW-1185">Reference proteome</keyword>
<organism evidence="2 3">
    <name type="scientific">Elsinoe ampelina</name>
    <dbReference type="NCBI Taxonomy" id="302913"/>
    <lineage>
        <taxon>Eukaryota</taxon>
        <taxon>Fungi</taxon>
        <taxon>Dikarya</taxon>
        <taxon>Ascomycota</taxon>
        <taxon>Pezizomycotina</taxon>
        <taxon>Dothideomycetes</taxon>
        <taxon>Dothideomycetidae</taxon>
        <taxon>Myriangiales</taxon>
        <taxon>Elsinoaceae</taxon>
        <taxon>Elsinoe</taxon>
    </lineage>
</organism>
<reference evidence="3" key="1">
    <citation type="journal article" date="2020" name="Stud. Mycol.">
        <title>101 Dothideomycetes genomes: A test case for predicting lifestyles and emergence of pathogens.</title>
        <authorList>
            <person name="Haridas S."/>
            <person name="Albert R."/>
            <person name="Binder M."/>
            <person name="Bloem J."/>
            <person name="LaButti K."/>
            <person name="Salamov A."/>
            <person name="Andreopoulos B."/>
            <person name="Baker S."/>
            <person name="Barry K."/>
            <person name="Bills G."/>
            <person name="Bluhm B."/>
            <person name="Cannon C."/>
            <person name="Castanera R."/>
            <person name="Culley D."/>
            <person name="Daum C."/>
            <person name="Ezra D."/>
            <person name="Gonzalez J."/>
            <person name="Henrissat B."/>
            <person name="Kuo A."/>
            <person name="Liang C."/>
            <person name="Lipzen A."/>
            <person name="Lutzoni F."/>
            <person name="Magnuson J."/>
            <person name="Mondo S."/>
            <person name="Nolan M."/>
            <person name="Ohm R."/>
            <person name="Pangilinan J."/>
            <person name="Park H.-J."/>
            <person name="Ramirez L."/>
            <person name="Alfaro M."/>
            <person name="Sun H."/>
            <person name="Tritt A."/>
            <person name="Yoshinaga Y."/>
            <person name="Zwiers L.-H."/>
            <person name="Turgeon B."/>
            <person name="Goodwin S."/>
            <person name="Spatafora J."/>
            <person name="Crous P."/>
            <person name="Grigoriev I."/>
        </authorList>
    </citation>
    <scope>NUCLEOTIDE SEQUENCE [LARGE SCALE GENOMIC DNA]</scope>
    <source>
        <strain evidence="3">CECT 20119</strain>
    </source>
</reference>
<dbReference type="AlphaFoldDB" id="A0A6A6GC64"/>
<dbReference type="Proteomes" id="UP000799538">
    <property type="component" value="Unassembled WGS sequence"/>
</dbReference>
<evidence type="ECO:0000256" key="1">
    <source>
        <dbReference type="SAM" id="MobiDB-lite"/>
    </source>
</evidence>
<dbReference type="EMBL" id="ML992506">
    <property type="protein sequence ID" value="KAF2223314.1"/>
    <property type="molecule type" value="Genomic_DNA"/>
</dbReference>
<feature type="region of interest" description="Disordered" evidence="1">
    <location>
        <begin position="51"/>
        <end position="70"/>
    </location>
</feature>
<accession>A0A6A6GC64</accession>
<sequence>MRCSGTILDLVYSTATQMTLVPAASASTWQVVVTFASQNVDFRQVESLPQSMSAGNVNARQQRADQTGNADCRMQHATVDAELEAAVRRH</sequence>
<protein>
    <submittedName>
        <fullName evidence="2">Uncharacterized protein</fullName>
    </submittedName>
</protein>
<evidence type="ECO:0000313" key="2">
    <source>
        <dbReference type="EMBL" id="KAF2223314.1"/>
    </source>
</evidence>
<gene>
    <name evidence="2" type="ORF">BDZ85DRAFT_261360</name>
</gene>
<name>A0A6A6GC64_9PEZI</name>
<feature type="compositionally biased region" description="Polar residues" evidence="1">
    <location>
        <begin position="51"/>
        <end position="69"/>
    </location>
</feature>